<proteinExistence type="inferred from homology"/>
<dbReference type="GO" id="GO:0005525">
    <property type="term" value="F:GTP binding"/>
    <property type="evidence" value="ECO:0007669"/>
    <property type="project" value="UniProtKB-KW"/>
</dbReference>
<dbReference type="PANTHER" id="PTHR10903">
    <property type="entry name" value="GTPASE, IMAP FAMILY MEMBER-RELATED"/>
    <property type="match status" value="1"/>
</dbReference>
<dbReference type="InterPro" id="IPR027417">
    <property type="entry name" value="P-loop_NTPase"/>
</dbReference>
<comment type="caution">
    <text evidence="8">The sequence shown here is derived from an EMBL/GenBank/DDBJ whole genome shotgun (WGS) entry which is preliminary data.</text>
</comment>
<evidence type="ECO:0000256" key="3">
    <source>
        <dbReference type="ARBA" id="ARBA00022729"/>
    </source>
</evidence>
<dbReference type="InterPro" id="IPR001767">
    <property type="entry name" value="Hedgehog_Hint"/>
</dbReference>
<protein>
    <submittedName>
        <fullName evidence="8">Desert hedgehog protein A</fullName>
    </submittedName>
</protein>
<dbReference type="InterPro" id="IPR003587">
    <property type="entry name" value="Hint_dom_N"/>
</dbReference>
<sequence length="859" mass="96147">MNIPAYASPNLRIGRSYDAKTSKDGIDIYPGNIEIEETNVNQFNFEYRVIKSIKDTKDLLNISGALSLKVKAGLVSVSGSGKYLCDKKKTKDTTEVLAVLKCLTVSETIRGLPKLADDVASGKIIYGLGTHYARSITYGGELAVSLSIKNTSSSKTLDIEGCASGAVNAIAVDVSLDAQLKKLTAKCSDLSDISIKYYSTDLPSKVPTDLEELVELIKGFPSRLEKINEGKGIPLQFELQPISYALQKEGPFVSNLLPFEEDQLEQYYDDLRAAQTRINLYQESNGDEDDKVSRLLDESHAVMKKFVQTITLIGSSGGLDEMIESCFDAYRKALDGGSTAGKFCRKWEQIISKKKPIPPTTNITLPGGDPLTVVLIGKTGNGKSSAGNQILGQNLFRVSDGATSETEKCTKKTRTEEREITVIDTPGVIDTKIVKKVRSLKGAVGFMKELATSLKEVAKMFVYAPRGFDAILLLAQFGSRFTRDDDDALKMLLKFLKEDSQNYMILVLTHGDEAEYHASEERIAVEEYLKNWIDRMDDWLKKFIHEGIKDRVVLFDCRLKPDKKPEAYKKQLCKLIEKVPFKTEFTDDRVTDAVDYVVPEDLESLKEKLKSYDKRLNEEGITDRERQDIEERKKEVEKRLKEFEKQVDDVKKEIVEKSGGCYPASATFVDVAGRRRQMESLLVGEEVKVITNKGVTSKPVITFIHRQPDLFQEFLQITTLRYKKILKITEDHLIFVEKNGKEAAIPARDVKIGDMVYVKVEGQEMLEKDAVQGVSIVFERGVYAPVTLSGTILVNDVNTSCYFDVLSHVWFHRAMGAARAVYHLSPTMAEWISSIGEEDGFPGWCRLGHKLLLTWNGSS</sequence>
<keyword evidence="5" id="KW-0342">GTP-binding</keyword>
<dbReference type="PROSITE" id="PS51720">
    <property type="entry name" value="G_AIG1"/>
    <property type="match status" value="1"/>
</dbReference>
<dbReference type="SUPFAM" id="SSF52540">
    <property type="entry name" value="P-loop containing nucleoside triphosphate hydrolases"/>
    <property type="match status" value="1"/>
</dbReference>
<keyword evidence="4" id="KW-0547">Nucleotide-binding</keyword>
<evidence type="ECO:0000256" key="1">
    <source>
        <dbReference type="ARBA" id="ARBA00008535"/>
    </source>
</evidence>
<evidence type="ECO:0000256" key="6">
    <source>
        <dbReference type="SAM" id="Coils"/>
    </source>
</evidence>
<evidence type="ECO:0000256" key="2">
    <source>
        <dbReference type="ARBA" id="ARBA00022473"/>
    </source>
</evidence>
<evidence type="ECO:0000313" key="8">
    <source>
        <dbReference type="EMBL" id="KAK2550190.1"/>
    </source>
</evidence>
<keyword evidence="6" id="KW-0175">Coiled coil</keyword>
<dbReference type="EMBL" id="JARQWQ010000114">
    <property type="protein sequence ID" value="KAK2550190.1"/>
    <property type="molecule type" value="Genomic_DNA"/>
</dbReference>
<dbReference type="CDD" id="cd00081">
    <property type="entry name" value="Hint"/>
    <property type="match status" value="1"/>
</dbReference>
<dbReference type="InterPro" id="IPR001657">
    <property type="entry name" value="Hedgehog"/>
</dbReference>
<reference evidence="8" key="1">
    <citation type="journal article" date="2023" name="G3 (Bethesda)">
        <title>Whole genome assembly and annotation of the endangered Caribbean coral Acropora cervicornis.</title>
        <authorList>
            <person name="Selwyn J.D."/>
            <person name="Vollmer S.V."/>
        </authorList>
    </citation>
    <scope>NUCLEOTIDE SEQUENCE</scope>
    <source>
        <strain evidence="8">K2</strain>
    </source>
</reference>
<keyword evidence="2" id="KW-0217">Developmental protein</keyword>
<dbReference type="InterPro" id="IPR036844">
    <property type="entry name" value="Hint_dom_sf"/>
</dbReference>
<reference evidence="8" key="2">
    <citation type="journal article" date="2023" name="Science">
        <title>Genomic signatures of disease resistance in endangered staghorn corals.</title>
        <authorList>
            <person name="Vollmer S.V."/>
            <person name="Selwyn J.D."/>
            <person name="Despard B.A."/>
            <person name="Roesel C.L."/>
        </authorList>
    </citation>
    <scope>NUCLEOTIDE SEQUENCE</scope>
    <source>
        <strain evidence="8">K2</strain>
    </source>
</reference>
<dbReference type="SUPFAM" id="SSF51294">
    <property type="entry name" value="Hedgehog/intein (Hint) domain"/>
    <property type="match status" value="1"/>
</dbReference>
<accession>A0AAD9UUK5</accession>
<comment type="similarity">
    <text evidence="1">Belongs to the TRAFAC class TrmE-Era-EngA-EngB-Septin-like GTPase superfamily. AIG1/Toc34/Toc159-like paraseptin GTPase family. IAN subfamily.</text>
</comment>
<keyword evidence="3" id="KW-0732">Signal</keyword>
<dbReference type="Pfam" id="PF01079">
    <property type="entry name" value="Hint"/>
    <property type="match status" value="1"/>
</dbReference>
<dbReference type="Proteomes" id="UP001249851">
    <property type="component" value="Unassembled WGS sequence"/>
</dbReference>
<dbReference type="InterPro" id="IPR006703">
    <property type="entry name" value="G_AIG1"/>
</dbReference>
<dbReference type="PANTHER" id="PTHR10903:SF184">
    <property type="entry name" value="GTP-BINDING PROTEIN A"/>
    <property type="match status" value="1"/>
</dbReference>
<name>A0AAD9UUK5_ACRCE</name>
<evidence type="ECO:0000259" key="7">
    <source>
        <dbReference type="PROSITE" id="PS51720"/>
    </source>
</evidence>
<dbReference type="Pfam" id="PF04548">
    <property type="entry name" value="AIG1"/>
    <property type="match status" value="1"/>
</dbReference>
<dbReference type="AlphaFoldDB" id="A0AAD9UUK5"/>
<feature type="domain" description="AIG1-type G" evidence="7">
    <location>
        <begin position="368"/>
        <end position="594"/>
    </location>
</feature>
<dbReference type="InterPro" id="IPR045058">
    <property type="entry name" value="GIMA/IAN/Toc"/>
</dbReference>
<dbReference type="GO" id="GO:0007267">
    <property type="term" value="P:cell-cell signaling"/>
    <property type="evidence" value="ECO:0007669"/>
    <property type="project" value="InterPro"/>
</dbReference>
<dbReference type="PRINTS" id="PR00632">
    <property type="entry name" value="SONICHHOG"/>
</dbReference>
<evidence type="ECO:0000256" key="5">
    <source>
        <dbReference type="ARBA" id="ARBA00023134"/>
    </source>
</evidence>
<gene>
    <name evidence="8" type="ORF">P5673_029230</name>
</gene>
<dbReference type="GO" id="GO:0016540">
    <property type="term" value="P:protein autoprocessing"/>
    <property type="evidence" value="ECO:0007669"/>
    <property type="project" value="InterPro"/>
</dbReference>
<evidence type="ECO:0000313" key="9">
    <source>
        <dbReference type="Proteomes" id="UP001249851"/>
    </source>
</evidence>
<keyword evidence="9" id="KW-1185">Reference proteome</keyword>
<organism evidence="8 9">
    <name type="scientific">Acropora cervicornis</name>
    <name type="common">Staghorn coral</name>
    <dbReference type="NCBI Taxonomy" id="6130"/>
    <lineage>
        <taxon>Eukaryota</taxon>
        <taxon>Metazoa</taxon>
        <taxon>Cnidaria</taxon>
        <taxon>Anthozoa</taxon>
        <taxon>Hexacorallia</taxon>
        <taxon>Scleractinia</taxon>
        <taxon>Astrocoeniina</taxon>
        <taxon>Acroporidae</taxon>
        <taxon>Acropora</taxon>
    </lineage>
</organism>
<dbReference type="Gene3D" id="3.40.50.300">
    <property type="entry name" value="P-loop containing nucleotide triphosphate hydrolases"/>
    <property type="match status" value="1"/>
</dbReference>
<dbReference type="Gene3D" id="2.170.16.10">
    <property type="entry name" value="Hedgehog/Intein (Hint) domain"/>
    <property type="match status" value="1"/>
</dbReference>
<feature type="coiled-coil region" evidence="6">
    <location>
        <begin position="602"/>
        <end position="653"/>
    </location>
</feature>
<evidence type="ECO:0000256" key="4">
    <source>
        <dbReference type="ARBA" id="ARBA00022741"/>
    </source>
</evidence>
<dbReference type="SMART" id="SM00306">
    <property type="entry name" value="HintN"/>
    <property type="match status" value="1"/>
</dbReference>